<organism evidence="1 2">
    <name type="scientific">Candidatus Nitrosocosmicus arcticus</name>
    <dbReference type="NCBI Taxonomy" id="2035267"/>
    <lineage>
        <taxon>Archaea</taxon>
        <taxon>Nitrososphaerota</taxon>
        <taxon>Nitrososphaeria</taxon>
        <taxon>Nitrososphaerales</taxon>
        <taxon>Nitrososphaeraceae</taxon>
        <taxon>Candidatus Nitrosocosmicus</taxon>
    </lineage>
</organism>
<reference evidence="1 2" key="1">
    <citation type="journal article" date="2019" name="Front. Microbiol.">
        <title>Ammonia Oxidation by the Arctic Terrestrial Thaumarchaeote Candidatus Nitrosocosmicus arcticus Is Stimulated by Increasing Temperatures.</title>
        <authorList>
            <person name="Alves R.J.E."/>
            <person name="Kerou M."/>
            <person name="Zappe A."/>
            <person name="Bittner R."/>
            <person name="Abby S.S."/>
            <person name="Schmidt H.A."/>
            <person name="Pfeifer K."/>
            <person name="Schleper C."/>
        </authorList>
    </citation>
    <scope>NUCLEOTIDE SEQUENCE [LARGE SCALE GENOMIC DNA]</scope>
    <source>
        <strain evidence="1 2">Kfb</strain>
    </source>
</reference>
<proteinExistence type="predicted"/>
<gene>
    <name evidence="1" type="ORF">NARC_70182</name>
</gene>
<comment type="caution">
    <text evidence="1">The sequence shown here is derived from an EMBL/GenBank/DDBJ whole genome shotgun (WGS) entry which is preliminary data.</text>
</comment>
<keyword evidence="2" id="KW-1185">Reference proteome</keyword>
<dbReference type="Proteomes" id="UP000315289">
    <property type="component" value="Unassembled WGS sequence"/>
</dbReference>
<dbReference type="EMBL" id="VOAH01000007">
    <property type="protein sequence ID" value="TVP40600.1"/>
    <property type="molecule type" value="Genomic_DNA"/>
</dbReference>
<protein>
    <submittedName>
        <fullName evidence="1">Uncharacterized protein</fullName>
    </submittedName>
</protein>
<accession>A0A557SVG6</accession>
<evidence type="ECO:0000313" key="2">
    <source>
        <dbReference type="Proteomes" id="UP000315289"/>
    </source>
</evidence>
<name>A0A557SVG6_9ARCH</name>
<dbReference type="AlphaFoldDB" id="A0A557SVG6"/>
<sequence length="56" mass="6596">MHVIVVVVLLFKSTAMKDSKVHPILSSEITFYFWVGENETGLRNILTKDRKRKKKY</sequence>
<evidence type="ECO:0000313" key="1">
    <source>
        <dbReference type="EMBL" id="TVP40600.1"/>
    </source>
</evidence>
<dbReference type="RefSeq" id="WP_186434172.1">
    <property type="nucleotide sequence ID" value="NZ_ML675583.1"/>
</dbReference>